<proteinExistence type="predicted"/>
<protein>
    <submittedName>
        <fullName evidence="1">Uncharacterized protein</fullName>
    </submittedName>
</protein>
<reference evidence="1" key="1">
    <citation type="submission" date="2019-08" db="EMBL/GenBank/DDBJ databases">
        <authorList>
            <person name="Kucharzyk K."/>
            <person name="Murdoch R.W."/>
            <person name="Higgins S."/>
            <person name="Loffler F."/>
        </authorList>
    </citation>
    <scope>NUCLEOTIDE SEQUENCE</scope>
</reference>
<gene>
    <name evidence="1" type="ORF">SDC9_136015</name>
</gene>
<dbReference type="AlphaFoldDB" id="A0A645DI48"/>
<accession>A0A645DI48</accession>
<sequence>MILEHIAQRPGPIVVAAPLLHAEFLGRGDLYPVDILRPPERLENHIGEAQHQNILHRLLAQIVVDPVNLILRKHGMEFAVQPFRRIVIVSERFFQHHMTPGAVPRFRKQSVTRQRPDYRQRILRAQRHIEEVIKIKILPRRVDLPQPPGQLVIDRILRVVALKIKDPAQKFAVAAEMFPESLIAPWLPAAGKNHRIFMQQPAFRQIGQRRKQLALRQIASRPENHHHPRQRRNFHTQELFPIHLLHGRVNTPVTNSR</sequence>
<comment type="caution">
    <text evidence="1">The sequence shown here is derived from an EMBL/GenBank/DDBJ whole genome shotgun (WGS) entry which is preliminary data.</text>
</comment>
<dbReference type="EMBL" id="VSSQ01036428">
    <property type="protein sequence ID" value="MPM88911.1"/>
    <property type="molecule type" value="Genomic_DNA"/>
</dbReference>
<evidence type="ECO:0000313" key="1">
    <source>
        <dbReference type="EMBL" id="MPM88911.1"/>
    </source>
</evidence>
<organism evidence="1">
    <name type="scientific">bioreactor metagenome</name>
    <dbReference type="NCBI Taxonomy" id="1076179"/>
    <lineage>
        <taxon>unclassified sequences</taxon>
        <taxon>metagenomes</taxon>
        <taxon>ecological metagenomes</taxon>
    </lineage>
</organism>
<name>A0A645DI48_9ZZZZ</name>